<dbReference type="OrthoDB" id="9808140at2"/>
<keyword evidence="4" id="KW-1185">Reference proteome</keyword>
<dbReference type="PANTHER" id="PTHR43861:SF6">
    <property type="entry name" value="METHYLTRANSFERASE TYPE 11"/>
    <property type="match status" value="1"/>
</dbReference>
<dbReference type="SUPFAM" id="SSF53335">
    <property type="entry name" value="S-adenosyl-L-methionine-dependent methyltransferases"/>
    <property type="match status" value="1"/>
</dbReference>
<accession>A0A1U7HP60</accession>
<comment type="caution">
    <text evidence="3">The sequence shown here is derived from an EMBL/GenBank/DDBJ whole genome shotgun (WGS) entry which is preliminary data.</text>
</comment>
<gene>
    <name evidence="3" type="ORF">NIES1031_13190</name>
</gene>
<dbReference type="Pfam" id="PF13649">
    <property type="entry name" value="Methyltransf_25"/>
    <property type="match status" value="1"/>
</dbReference>
<dbReference type="GO" id="GO:0008168">
    <property type="term" value="F:methyltransferase activity"/>
    <property type="evidence" value="ECO:0007669"/>
    <property type="project" value="UniProtKB-KW"/>
</dbReference>
<dbReference type="InterPro" id="IPR041698">
    <property type="entry name" value="Methyltransf_25"/>
</dbReference>
<dbReference type="STRING" id="247279.NIES1031_13190"/>
<dbReference type="InterPro" id="IPR029063">
    <property type="entry name" value="SAM-dependent_MTases_sf"/>
</dbReference>
<evidence type="ECO:0000313" key="3">
    <source>
        <dbReference type="EMBL" id="OKH25338.1"/>
    </source>
</evidence>
<dbReference type="Proteomes" id="UP000185984">
    <property type="component" value="Unassembled WGS sequence"/>
</dbReference>
<keyword evidence="3" id="KW-0489">Methyltransferase</keyword>
<evidence type="ECO:0000256" key="1">
    <source>
        <dbReference type="ARBA" id="ARBA00022679"/>
    </source>
</evidence>
<evidence type="ECO:0000313" key="4">
    <source>
        <dbReference type="Proteomes" id="UP000185984"/>
    </source>
</evidence>
<protein>
    <submittedName>
        <fullName evidence="3">Methyltransferase type 11</fullName>
    </submittedName>
</protein>
<dbReference type="GO" id="GO:0032259">
    <property type="term" value="P:methylation"/>
    <property type="evidence" value="ECO:0007669"/>
    <property type="project" value="UniProtKB-KW"/>
</dbReference>
<dbReference type="RefSeq" id="WP_073549893.1">
    <property type="nucleotide sequence ID" value="NZ_CAWMVK010000002.1"/>
</dbReference>
<sequence length="208" mass="23575">MKQNRHFPLVEDGIVVGTGSNKYEMRNPVGKYLLYQFDQAITELVSKINPQTILEVGCGEGHVTQILSQTNASLHCVDISDKILDIARSRVNYSRISFEKKSIYNLHDLDQADLVVCCEVLEHLEHPQLGLEKLACVATPYCILSVPREPIFRTLNFLRGAYLTEFGNSPGHIQHWSRRGFIKLVEAKFKILTVKALLPWTVILAQTK</sequence>
<evidence type="ECO:0000259" key="2">
    <source>
        <dbReference type="Pfam" id="PF13649"/>
    </source>
</evidence>
<dbReference type="PANTHER" id="PTHR43861">
    <property type="entry name" value="TRANS-ACONITATE 2-METHYLTRANSFERASE-RELATED"/>
    <property type="match status" value="1"/>
</dbReference>
<proteinExistence type="predicted"/>
<name>A0A1U7HP60_9CHRO</name>
<organism evidence="3 4">
    <name type="scientific">Chroogloeocystis siderophila 5.2 s.c.1</name>
    <dbReference type="NCBI Taxonomy" id="247279"/>
    <lineage>
        <taxon>Bacteria</taxon>
        <taxon>Bacillati</taxon>
        <taxon>Cyanobacteriota</taxon>
        <taxon>Cyanophyceae</taxon>
        <taxon>Oscillatoriophycideae</taxon>
        <taxon>Chroococcales</taxon>
        <taxon>Chroococcaceae</taxon>
        <taxon>Chroogloeocystis</taxon>
    </lineage>
</organism>
<feature type="domain" description="Methyltransferase" evidence="2">
    <location>
        <begin position="53"/>
        <end position="131"/>
    </location>
</feature>
<dbReference type="Gene3D" id="3.40.50.150">
    <property type="entry name" value="Vaccinia Virus protein VP39"/>
    <property type="match status" value="1"/>
</dbReference>
<dbReference type="EMBL" id="MRCC01000010">
    <property type="protein sequence ID" value="OKH25338.1"/>
    <property type="molecule type" value="Genomic_DNA"/>
</dbReference>
<dbReference type="AlphaFoldDB" id="A0A1U7HP60"/>
<reference evidence="3 4" key="1">
    <citation type="submission" date="2016-11" db="EMBL/GenBank/DDBJ databases">
        <title>Draft Genome Sequences of Nine Cyanobacterial Strains from Diverse Habitats.</title>
        <authorList>
            <person name="Zhu T."/>
            <person name="Hou S."/>
            <person name="Lu X."/>
            <person name="Hess W.R."/>
        </authorList>
    </citation>
    <scope>NUCLEOTIDE SEQUENCE [LARGE SCALE GENOMIC DNA]</scope>
    <source>
        <strain evidence="3 4">5.2 s.c.1</strain>
    </source>
</reference>
<dbReference type="CDD" id="cd02440">
    <property type="entry name" value="AdoMet_MTases"/>
    <property type="match status" value="1"/>
</dbReference>
<keyword evidence="1 3" id="KW-0808">Transferase</keyword>